<keyword evidence="1" id="KW-0812">Transmembrane</keyword>
<feature type="transmembrane region" description="Helical" evidence="1">
    <location>
        <begin position="28"/>
        <end position="55"/>
    </location>
</feature>
<evidence type="ECO:0000313" key="2">
    <source>
        <dbReference type="EMBL" id="GAG18193.1"/>
    </source>
</evidence>
<feature type="non-terminal residue" evidence="2">
    <location>
        <position position="157"/>
    </location>
</feature>
<organism evidence="2">
    <name type="scientific">marine sediment metagenome</name>
    <dbReference type="NCBI Taxonomy" id="412755"/>
    <lineage>
        <taxon>unclassified sequences</taxon>
        <taxon>metagenomes</taxon>
        <taxon>ecological metagenomes</taxon>
    </lineage>
</organism>
<protein>
    <submittedName>
        <fullName evidence="2">Uncharacterized protein</fullName>
    </submittedName>
</protein>
<evidence type="ECO:0000256" key="1">
    <source>
        <dbReference type="SAM" id="Phobius"/>
    </source>
</evidence>
<dbReference type="EMBL" id="BARS01034081">
    <property type="protein sequence ID" value="GAG18193.1"/>
    <property type="molecule type" value="Genomic_DNA"/>
</dbReference>
<dbReference type="AlphaFoldDB" id="X0W0K9"/>
<name>X0W0K9_9ZZZZ</name>
<gene>
    <name evidence="2" type="ORF">S01H1_52700</name>
</gene>
<comment type="caution">
    <text evidence="2">The sequence shown here is derived from an EMBL/GenBank/DDBJ whole genome shotgun (WGS) entry which is preliminary data.</text>
</comment>
<reference evidence="2" key="1">
    <citation type="journal article" date="2014" name="Front. Microbiol.">
        <title>High frequency of phylogenetically diverse reductive dehalogenase-homologous genes in deep subseafloor sedimentary metagenomes.</title>
        <authorList>
            <person name="Kawai M."/>
            <person name="Futagami T."/>
            <person name="Toyoda A."/>
            <person name="Takaki Y."/>
            <person name="Nishi S."/>
            <person name="Hori S."/>
            <person name="Arai W."/>
            <person name="Tsubouchi T."/>
            <person name="Morono Y."/>
            <person name="Uchiyama I."/>
            <person name="Ito T."/>
            <person name="Fujiyama A."/>
            <person name="Inagaki F."/>
            <person name="Takami H."/>
        </authorList>
    </citation>
    <scope>NUCLEOTIDE SEQUENCE</scope>
    <source>
        <strain evidence="2">Expedition CK06-06</strain>
    </source>
</reference>
<keyword evidence="1" id="KW-1133">Transmembrane helix</keyword>
<feature type="transmembrane region" description="Helical" evidence="1">
    <location>
        <begin position="61"/>
        <end position="82"/>
    </location>
</feature>
<sequence>MPQIYGECGFEIHREDGETLLVNRRTWWLGYGTGMLGVLAMMAAVVGVLGLVGAADLRSDVPAIVLFAMAAVVCGLIAAAILPTYRRRRGLPPDEVADAVVIDRAGGVLRERSGNVLAQLDSLGIAVRIDWWTRGWMRLVVLTWPGGRRTAFRTVSR</sequence>
<proteinExistence type="predicted"/>
<keyword evidence="1" id="KW-0472">Membrane</keyword>
<accession>X0W0K9</accession>